<keyword evidence="2" id="KW-1185">Reference proteome</keyword>
<dbReference type="RefSeq" id="XP_027066595.1">
    <property type="nucleotide sequence ID" value="XM_027210794.1"/>
</dbReference>
<evidence type="ECO:0000313" key="2">
    <source>
        <dbReference type="Proteomes" id="UP001652660"/>
    </source>
</evidence>
<organism evidence="2 3">
    <name type="scientific">Coffea arabica</name>
    <name type="common">Arabian coffee</name>
    <dbReference type="NCBI Taxonomy" id="13443"/>
    <lineage>
        <taxon>Eukaryota</taxon>
        <taxon>Viridiplantae</taxon>
        <taxon>Streptophyta</taxon>
        <taxon>Embryophyta</taxon>
        <taxon>Tracheophyta</taxon>
        <taxon>Spermatophyta</taxon>
        <taxon>Magnoliopsida</taxon>
        <taxon>eudicotyledons</taxon>
        <taxon>Gunneridae</taxon>
        <taxon>Pentapetalae</taxon>
        <taxon>asterids</taxon>
        <taxon>lamiids</taxon>
        <taxon>Gentianales</taxon>
        <taxon>Rubiaceae</taxon>
        <taxon>Ixoroideae</taxon>
        <taxon>Gardenieae complex</taxon>
        <taxon>Bertiereae - Coffeeae clade</taxon>
        <taxon>Coffeeae</taxon>
        <taxon>Coffea</taxon>
    </lineage>
</organism>
<dbReference type="PANTHER" id="PTHR31286:SF180">
    <property type="entry name" value="OS10G0362600 PROTEIN"/>
    <property type="match status" value="1"/>
</dbReference>
<sequence length="235" mass="25807">MRVFKWSPAFHVDREPSIVPMWFQLPKLPLHLFHKEALFQVVGVLGIPLLIDAATVAVSRPSVARVCVEVDLLKPWPSRIWIGNGAHEGFWQELVPENIPRYCSHCYRQGHMVDECHVLNPSLRTKETGGEMQEPGHPPRVGFGTKQWVEVQDKETAQNLMAEGGTPVQPVVAMDHARSTGKEVANLGNIPEPAAVETQAVDEALPPPPNSSVAMVPEDGADAGLQISTSNPLEE</sequence>
<dbReference type="OrthoDB" id="1302764at2759"/>
<accession>A0A6P6SKD2</accession>
<dbReference type="InterPro" id="IPR040256">
    <property type="entry name" value="At4g02000-like"/>
</dbReference>
<name>A0A6P6SKD2_COFAR</name>
<dbReference type="RefSeq" id="XP_071909500.1">
    <property type="nucleotide sequence ID" value="XM_072053399.1"/>
</dbReference>
<dbReference type="GeneID" id="113692391"/>
<gene>
    <name evidence="3 4" type="primary">LOC113692391</name>
</gene>
<dbReference type="PANTHER" id="PTHR31286">
    <property type="entry name" value="GLYCINE-RICH CELL WALL STRUCTURAL PROTEIN 1.8-LIKE"/>
    <property type="match status" value="1"/>
</dbReference>
<proteinExistence type="predicted"/>
<feature type="compositionally biased region" description="Polar residues" evidence="1">
    <location>
        <begin position="226"/>
        <end position="235"/>
    </location>
</feature>
<reference evidence="3" key="2">
    <citation type="submission" date="2025-04" db="UniProtKB">
        <authorList>
            <consortium name="RefSeq"/>
        </authorList>
    </citation>
    <scope>IDENTIFICATION</scope>
    <source>
        <tissue evidence="3 4">Leaves</tissue>
    </source>
</reference>
<evidence type="ECO:0000313" key="4">
    <source>
        <dbReference type="RefSeq" id="XP_071909500.1"/>
    </source>
</evidence>
<evidence type="ECO:0000313" key="3">
    <source>
        <dbReference type="RefSeq" id="XP_027066595.1"/>
    </source>
</evidence>
<evidence type="ECO:0000256" key="1">
    <source>
        <dbReference type="SAM" id="MobiDB-lite"/>
    </source>
</evidence>
<dbReference type="AlphaFoldDB" id="A0A6P6SKD2"/>
<protein>
    <submittedName>
        <fullName evidence="3">Uncharacterized protein LOC113692391</fullName>
    </submittedName>
</protein>
<feature type="region of interest" description="Disordered" evidence="1">
    <location>
        <begin position="202"/>
        <end position="235"/>
    </location>
</feature>
<dbReference type="Proteomes" id="UP001652660">
    <property type="component" value="Chromosome 6c"/>
</dbReference>
<reference evidence="2" key="1">
    <citation type="journal article" date="2025" name="Foods">
        <title>Unveiling the Microbial Signatures of Arabica Coffee Cherries: Insights into Ripeness Specific Diversity, Functional Traits, and Implications for Quality and Safety.</title>
        <authorList>
            <consortium name="RefSeq"/>
            <person name="Tenea G.N."/>
            <person name="Cifuentes V."/>
            <person name="Reyes P."/>
            <person name="Cevallos-Vallejos M."/>
        </authorList>
    </citation>
    <scope>NUCLEOTIDE SEQUENCE [LARGE SCALE GENOMIC DNA]</scope>
</reference>